<evidence type="ECO:0000256" key="2">
    <source>
        <dbReference type="ARBA" id="ARBA00007935"/>
    </source>
</evidence>
<comment type="subcellular location">
    <subcellularLocation>
        <location evidence="1">Cell membrane</location>
        <topology evidence="1">Multi-pass membrane protein</topology>
    </subcellularLocation>
</comment>
<reference evidence="9 10" key="1">
    <citation type="submission" date="2018-09" db="EMBL/GenBank/DDBJ databases">
        <title>Paenibacillus aracenensis nov. sp. isolated from a cave in southern Spain.</title>
        <authorList>
            <person name="Jurado V."/>
            <person name="Gutierrez-Patricio S."/>
            <person name="Gonzalez-Pimentel J.L."/>
            <person name="Miller A.Z."/>
            <person name="Laiz L."/>
            <person name="Saiz-Jimenez C."/>
        </authorList>
    </citation>
    <scope>NUCLEOTIDE SEQUENCE [LARGE SCALE GENOMIC DNA]</scope>
    <source>
        <strain evidence="9 10">JCM 19203</strain>
    </source>
</reference>
<dbReference type="InterPro" id="IPR000522">
    <property type="entry name" value="ABC_transptr_permease_BtuC"/>
</dbReference>
<keyword evidence="7 8" id="KW-0472">Membrane</keyword>
<feature type="transmembrane region" description="Helical" evidence="8">
    <location>
        <begin position="308"/>
        <end position="325"/>
    </location>
</feature>
<name>A0A3A6PFH2_9BACL</name>
<evidence type="ECO:0000313" key="10">
    <source>
        <dbReference type="Proteomes" id="UP000267798"/>
    </source>
</evidence>
<keyword evidence="5 8" id="KW-0812">Transmembrane</keyword>
<comment type="similarity">
    <text evidence="2">Belongs to the binding-protein-dependent transport system permease family. FecCD subfamily.</text>
</comment>
<keyword evidence="10" id="KW-1185">Reference proteome</keyword>
<dbReference type="PANTHER" id="PTHR30472:SF64">
    <property type="entry name" value="IRON(3+)-HYDROXAMATE IMPORT SYSTEM PERMEASE PROTEIN FHUG"/>
    <property type="match status" value="1"/>
</dbReference>
<evidence type="ECO:0000256" key="8">
    <source>
        <dbReference type="SAM" id="Phobius"/>
    </source>
</evidence>
<dbReference type="EMBL" id="QXQB01000002">
    <property type="protein sequence ID" value="RJX39555.1"/>
    <property type="molecule type" value="Genomic_DNA"/>
</dbReference>
<dbReference type="Pfam" id="PF01032">
    <property type="entry name" value="FecCD"/>
    <property type="match status" value="1"/>
</dbReference>
<evidence type="ECO:0000256" key="5">
    <source>
        <dbReference type="ARBA" id="ARBA00022692"/>
    </source>
</evidence>
<feature type="transmembrane region" description="Helical" evidence="8">
    <location>
        <begin position="276"/>
        <end position="296"/>
    </location>
</feature>
<feature type="transmembrane region" description="Helical" evidence="8">
    <location>
        <begin position="190"/>
        <end position="209"/>
    </location>
</feature>
<feature type="transmembrane region" description="Helical" evidence="8">
    <location>
        <begin position="117"/>
        <end position="136"/>
    </location>
</feature>
<dbReference type="InterPro" id="IPR037294">
    <property type="entry name" value="ABC_BtuC-like"/>
</dbReference>
<gene>
    <name evidence="9" type="ORF">D3P09_09055</name>
</gene>
<protein>
    <submittedName>
        <fullName evidence="9">Iron ABC transporter permease</fullName>
    </submittedName>
</protein>
<evidence type="ECO:0000256" key="1">
    <source>
        <dbReference type="ARBA" id="ARBA00004651"/>
    </source>
</evidence>
<feature type="transmembrane region" description="Helical" evidence="8">
    <location>
        <begin position="7"/>
        <end position="23"/>
    </location>
</feature>
<dbReference type="OrthoDB" id="9811721at2"/>
<dbReference type="GO" id="GO:0033214">
    <property type="term" value="P:siderophore-iron import into cell"/>
    <property type="evidence" value="ECO:0007669"/>
    <property type="project" value="TreeGrafter"/>
</dbReference>
<dbReference type="Gene3D" id="1.10.3470.10">
    <property type="entry name" value="ABC transporter involved in vitamin B12 uptake, BtuC"/>
    <property type="match status" value="1"/>
</dbReference>
<dbReference type="GO" id="GO:0005886">
    <property type="term" value="C:plasma membrane"/>
    <property type="evidence" value="ECO:0007669"/>
    <property type="project" value="UniProtKB-SubCell"/>
</dbReference>
<dbReference type="GO" id="GO:0022857">
    <property type="term" value="F:transmembrane transporter activity"/>
    <property type="evidence" value="ECO:0007669"/>
    <property type="project" value="InterPro"/>
</dbReference>
<dbReference type="FunFam" id="1.10.3470.10:FF:000001">
    <property type="entry name" value="Vitamin B12 ABC transporter permease BtuC"/>
    <property type="match status" value="1"/>
</dbReference>
<dbReference type="PANTHER" id="PTHR30472">
    <property type="entry name" value="FERRIC ENTEROBACTIN TRANSPORT SYSTEM PERMEASE PROTEIN"/>
    <property type="match status" value="1"/>
</dbReference>
<evidence type="ECO:0000256" key="7">
    <source>
        <dbReference type="ARBA" id="ARBA00023136"/>
    </source>
</evidence>
<dbReference type="CDD" id="cd06550">
    <property type="entry name" value="TM_ABC_iron-siderophores_like"/>
    <property type="match status" value="1"/>
</dbReference>
<proteinExistence type="inferred from homology"/>
<feature type="transmembrane region" description="Helical" evidence="8">
    <location>
        <begin position="87"/>
        <end position="105"/>
    </location>
</feature>
<feature type="transmembrane region" description="Helical" evidence="8">
    <location>
        <begin position="237"/>
        <end position="264"/>
    </location>
</feature>
<keyword evidence="3" id="KW-0813">Transport</keyword>
<dbReference type="SUPFAM" id="SSF81345">
    <property type="entry name" value="ABC transporter involved in vitamin B12 uptake, BtuC"/>
    <property type="match status" value="1"/>
</dbReference>
<keyword evidence="6 8" id="KW-1133">Transmembrane helix</keyword>
<organism evidence="9 10">
    <name type="scientific">Paenibacillus pinisoli</name>
    <dbReference type="NCBI Taxonomy" id="1276110"/>
    <lineage>
        <taxon>Bacteria</taxon>
        <taxon>Bacillati</taxon>
        <taxon>Bacillota</taxon>
        <taxon>Bacilli</taxon>
        <taxon>Bacillales</taxon>
        <taxon>Paenibacillaceae</taxon>
        <taxon>Paenibacillus</taxon>
    </lineage>
</organism>
<feature type="transmembrane region" description="Helical" evidence="8">
    <location>
        <begin position="148"/>
        <end position="170"/>
    </location>
</feature>
<comment type="caution">
    <text evidence="9">The sequence shown here is derived from an EMBL/GenBank/DDBJ whole genome shotgun (WGS) entry which is preliminary data.</text>
</comment>
<accession>A0A3A6PFH2</accession>
<dbReference type="RefSeq" id="WP_120109141.1">
    <property type="nucleotide sequence ID" value="NZ_QXQB01000002.1"/>
</dbReference>
<evidence type="ECO:0000256" key="3">
    <source>
        <dbReference type="ARBA" id="ARBA00022448"/>
    </source>
</evidence>
<evidence type="ECO:0000256" key="4">
    <source>
        <dbReference type="ARBA" id="ARBA00022475"/>
    </source>
</evidence>
<dbReference type="Proteomes" id="UP000267798">
    <property type="component" value="Unassembled WGS sequence"/>
</dbReference>
<dbReference type="AlphaFoldDB" id="A0A3A6PFH2"/>
<sequence>MKLTWKFIIISIIILLGFIYSISTGQSSLSLPELWQTIWGNGTSRQELVLFQFRIPRMILAFLVGGALALAGMLLQAISRNALADPGILGINAGAGLSMMLFLLLQHSTTGLHTTVQPFYALIGGFIVVALLFLLSYDRHHGIIPIRLIYTGVAIAAAISAFMIVLTYVLEPSQYQMIKVWLAGNIGNSNWNHVYAMLPWLIIIVPLLLHHHRILDVMKFNDPVAISVGVPVNKYRIWFLVCSVLLAAPAVAVSGSIGFVGLVVPHLVRRLFRGHIRMIPACLLIGGGLVVIADAIGKMAVANTEIPAGVIVALIGAPYFLYLLVKSDR</sequence>
<evidence type="ECO:0000256" key="6">
    <source>
        <dbReference type="ARBA" id="ARBA00022989"/>
    </source>
</evidence>
<keyword evidence="4" id="KW-1003">Cell membrane</keyword>
<feature type="transmembrane region" description="Helical" evidence="8">
    <location>
        <begin position="55"/>
        <end position="75"/>
    </location>
</feature>
<evidence type="ECO:0000313" key="9">
    <source>
        <dbReference type="EMBL" id="RJX39555.1"/>
    </source>
</evidence>